<protein>
    <submittedName>
        <fullName evidence="2">Uncharacterized protein</fullName>
    </submittedName>
</protein>
<feature type="compositionally biased region" description="Basic and acidic residues" evidence="1">
    <location>
        <begin position="1"/>
        <end position="19"/>
    </location>
</feature>
<keyword evidence="3" id="KW-1185">Reference proteome</keyword>
<feature type="compositionally biased region" description="Basic and acidic residues" evidence="1">
    <location>
        <begin position="27"/>
        <end position="36"/>
    </location>
</feature>
<dbReference type="AlphaFoldDB" id="A0A1H9HMJ2"/>
<accession>A0A1H9HMJ2</accession>
<dbReference type="STRING" id="1855383.SAMN05216548_10690"/>
<dbReference type="RefSeq" id="WP_143061925.1">
    <property type="nucleotide sequence ID" value="NZ_FOFG01000006.1"/>
</dbReference>
<reference evidence="2 3" key="1">
    <citation type="submission" date="2016-10" db="EMBL/GenBank/DDBJ databases">
        <authorList>
            <person name="de Groot N.N."/>
        </authorList>
    </citation>
    <scope>NUCLEOTIDE SEQUENCE [LARGE SCALE GENOMIC DNA]</scope>
    <source>
        <strain evidence="2 3">A52C2</strain>
    </source>
</reference>
<organism evidence="2 3">
    <name type="scientific">Faunimonas pinastri</name>
    <dbReference type="NCBI Taxonomy" id="1855383"/>
    <lineage>
        <taxon>Bacteria</taxon>
        <taxon>Pseudomonadati</taxon>
        <taxon>Pseudomonadota</taxon>
        <taxon>Alphaproteobacteria</taxon>
        <taxon>Hyphomicrobiales</taxon>
        <taxon>Afifellaceae</taxon>
        <taxon>Faunimonas</taxon>
    </lineage>
</organism>
<gene>
    <name evidence="2" type="ORF">SAMN05216548_10690</name>
</gene>
<name>A0A1H9HMJ2_9HYPH</name>
<dbReference type="Proteomes" id="UP000199647">
    <property type="component" value="Unassembled WGS sequence"/>
</dbReference>
<proteinExistence type="predicted"/>
<evidence type="ECO:0000256" key="1">
    <source>
        <dbReference type="SAM" id="MobiDB-lite"/>
    </source>
</evidence>
<evidence type="ECO:0000313" key="3">
    <source>
        <dbReference type="Proteomes" id="UP000199647"/>
    </source>
</evidence>
<dbReference type="EMBL" id="FOFG01000006">
    <property type="protein sequence ID" value="SEQ63534.1"/>
    <property type="molecule type" value="Genomic_DNA"/>
</dbReference>
<feature type="region of interest" description="Disordered" evidence="1">
    <location>
        <begin position="1"/>
        <end position="58"/>
    </location>
</feature>
<evidence type="ECO:0000313" key="2">
    <source>
        <dbReference type="EMBL" id="SEQ63534.1"/>
    </source>
</evidence>
<sequence length="99" mass="10668">MEKVETHKGTGKLLTRDGNYRPGTYEIRTRDDDQQGHRGANGFFDIDASAPHAMTGTDEEFRGPATLVLSGGEEVDILLRGLDGTRVEIVGVAPLPEGS</sequence>